<evidence type="ECO:0000256" key="3">
    <source>
        <dbReference type="ARBA" id="ARBA00023125"/>
    </source>
</evidence>
<feature type="non-terminal residue" evidence="6">
    <location>
        <position position="118"/>
    </location>
</feature>
<gene>
    <name evidence="6" type="ORF">CXG81DRAFT_9775</name>
</gene>
<organism evidence="6 7">
    <name type="scientific">Caulochytrium protostelioides</name>
    <dbReference type="NCBI Taxonomy" id="1555241"/>
    <lineage>
        <taxon>Eukaryota</taxon>
        <taxon>Fungi</taxon>
        <taxon>Fungi incertae sedis</taxon>
        <taxon>Chytridiomycota</taxon>
        <taxon>Chytridiomycota incertae sedis</taxon>
        <taxon>Chytridiomycetes</taxon>
        <taxon>Caulochytriales</taxon>
        <taxon>Caulochytriaceae</taxon>
        <taxon>Caulochytrium</taxon>
    </lineage>
</organism>
<dbReference type="SMART" id="SM01252">
    <property type="entry name" value="KilA-N"/>
    <property type="match status" value="1"/>
</dbReference>
<keyword evidence="7" id="KW-1185">Reference proteome</keyword>
<dbReference type="PANTHER" id="PTHR47792">
    <property type="entry name" value="PROTEIN SOK2-RELATED"/>
    <property type="match status" value="1"/>
</dbReference>
<dbReference type="GO" id="GO:0045944">
    <property type="term" value="P:positive regulation of transcription by RNA polymerase II"/>
    <property type="evidence" value="ECO:0007669"/>
    <property type="project" value="TreeGrafter"/>
</dbReference>
<reference evidence="7" key="1">
    <citation type="journal article" date="2018" name="Nat. Microbiol.">
        <title>Leveraging single-cell genomics to expand the fungal tree of life.</title>
        <authorList>
            <person name="Ahrendt S.R."/>
            <person name="Quandt C.A."/>
            <person name="Ciobanu D."/>
            <person name="Clum A."/>
            <person name="Salamov A."/>
            <person name="Andreopoulos B."/>
            <person name="Cheng J.F."/>
            <person name="Woyke T."/>
            <person name="Pelin A."/>
            <person name="Henrissat B."/>
            <person name="Reynolds N.K."/>
            <person name="Benny G.L."/>
            <person name="Smith M.E."/>
            <person name="James T.Y."/>
            <person name="Grigoriev I.V."/>
        </authorList>
    </citation>
    <scope>NUCLEOTIDE SEQUENCE [LARGE SCALE GENOMIC DNA]</scope>
    <source>
        <strain evidence="7">ATCC 52028</strain>
    </source>
</reference>
<dbReference type="Proteomes" id="UP000274922">
    <property type="component" value="Unassembled WGS sequence"/>
</dbReference>
<evidence type="ECO:0000256" key="4">
    <source>
        <dbReference type="ARBA" id="ARBA00023163"/>
    </source>
</evidence>
<accession>A0A4P9XCP4</accession>
<dbReference type="GO" id="GO:0043565">
    <property type="term" value="F:sequence-specific DNA binding"/>
    <property type="evidence" value="ECO:0007669"/>
    <property type="project" value="TreeGrafter"/>
</dbReference>
<feature type="domain" description="HTH APSES-type" evidence="5">
    <location>
        <begin position="11"/>
        <end position="117"/>
    </location>
</feature>
<dbReference type="EMBL" id="ML014126">
    <property type="protein sequence ID" value="RKP03218.1"/>
    <property type="molecule type" value="Genomic_DNA"/>
</dbReference>
<comment type="similarity">
    <text evidence="1">Belongs to the EFG1/PHD1/stuA family.</text>
</comment>
<dbReference type="Gene3D" id="3.10.260.10">
    <property type="entry name" value="Transcription regulator HTH, APSES-type DNA-binding domain"/>
    <property type="match status" value="1"/>
</dbReference>
<dbReference type="STRING" id="1555241.A0A4P9XCP4"/>
<dbReference type="AlphaFoldDB" id="A0A4P9XCP4"/>
<dbReference type="InterPro" id="IPR036887">
    <property type="entry name" value="HTH_APSES_sf"/>
</dbReference>
<sequence>MSLKPPKATSGLMLSWWDQEKTRVFQIEVGETILSRRLDSHEVNGTKLLNIARLTRGRRDSILKNEPGRRVVKSGPMHLKGVWIGLARARVLADEFSVSEAVAQVLDEAPQIHLTPAE</sequence>
<dbReference type="GO" id="GO:0005634">
    <property type="term" value="C:nucleus"/>
    <property type="evidence" value="ECO:0007669"/>
    <property type="project" value="TreeGrafter"/>
</dbReference>
<name>A0A4P9XCP4_9FUNG</name>
<evidence type="ECO:0000313" key="6">
    <source>
        <dbReference type="EMBL" id="RKP03218.1"/>
    </source>
</evidence>
<evidence type="ECO:0000256" key="2">
    <source>
        <dbReference type="ARBA" id="ARBA00023015"/>
    </source>
</evidence>
<dbReference type="GO" id="GO:0003700">
    <property type="term" value="F:DNA-binding transcription factor activity"/>
    <property type="evidence" value="ECO:0007669"/>
    <property type="project" value="TreeGrafter"/>
</dbReference>
<evidence type="ECO:0000313" key="7">
    <source>
        <dbReference type="Proteomes" id="UP000274922"/>
    </source>
</evidence>
<evidence type="ECO:0000259" key="5">
    <source>
        <dbReference type="PROSITE" id="PS51299"/>
    </source>
</evidence>
<dbReference type="InterPro" id="IPR003163">
    <property type="entry name" value="Tscrpt_reg_HTH_APSES-type"/>
</dbReference>
<dbReference type="OrthoDB" id="5407653at2759"/>
<keyword evidence="4" id="KW-0804">Transcription</keyword>
<dbReference type="InterPro" id="IPR029790">
    <property type="entry name" value="EFG1/Phd1/StuA"/>
</dbReference>
<proteinExistence type="inferred from homology"/>
<dbReference type="InterPro" id="IPR018004">
    <property type="entry name" value="KilA/APSES_HTH"/>
</dbReference>
<keyword evidence="2" id="KW-0805">Transcription regulation</keyword>
<evidence type="ECO:0000256" key="1">
    <source>
        <dbReference type="ARBA" id="ARBA00007247"/>
    </source>
</evidence>
<keyword evidence="3" id="KW-0238">DNA-binding</keyword>
<dbReference type="PROSITE" id="PS51299">
    <property type="entry name" value="HTH_APSES"/>
    <property type="match status" value="1"/>
</dbReference>
<protein>
    <recommendedName>
        <fullName evidence="5">HTH APSES-type domain-containing protein</fullName>
    </recommendedName>
</protein>
<dbReference type="SUPFAM" id="SSF54616">
    <property type="entry name" value="DNA-binding domain of Mlu1-box binding protein MBP1"/>
    <property type="match status" value="1"/>
</dbReference>
<dbReference type="PANTHER" id="PTHR47792:SF1">
    <property type="entry name" value="PROTEIN SOK2-RELATED"/>
    <property type="match status" value="1"/>
</dbReference>